<dbReference type="EMBL" id="JSAM01000019">
    <property type="protein sequence ID" value="KIA78452.1"/>
    <property type="molecule type" value="Genomic_DNA"/>
</dbReference>
<dbReference type="PATRIC" id="fig|83552.4.peg.290"/>
<proteinExistence type="predicted"/>
<protein>
    <submittedName>
        <fullName evidence="1">Uncharacterized protein</fullName>
    </submittedName>
</protein>
<dbReference type="Proteomes" id="UP000031307">
    <property type="component" value="Unassembled WGS sequence"/>
</dbReference>
<name>A0A0C1EBF7_9BACT</name>
<evidence type="ECO:0000313" key="1">
    <source>
        <dbReference type="EMBL" id="KIA78452.1"/>
    </source>
</evidence>
<accession>A0A0C1EBF7</accession>
<evidence type="ECO:0000313" key="2">
    <source>
        <dbReference type="Proteomes" id="UP000031307"/>
    </source>
</evidence>
<organism evidence="1 2">
    <name type="scientific">Parachlamydia acanthamoebae</name>
    <dbReference type="NCBI Taxonomy" id="83552"/>
    <lineage>
        <taxon>Bacteria</taxon>
        <taxon>Pseudomonadati</taxon>
        <taxon>Chlamydiota</taxon>
        <taxon>Chlamydiia</taxon>
        <taxon>Parachlamydiales</taxon>
        <taxon>Parachlamydiaceae</taxon>
        <taxon>Parachlamydia</taxon>
    </lineage>
</organism>
<sequence length="320" mass="37483">MRILHLFKLIFCFFFLYPLYILPFHGGEVIPAWENTFQKLSNEEKCILDVFFKRMITESEGGYVLYGSKPACSEGIFDRKKSQVNWIGNKNHQNSVELAEGYRVWKKYFASIASKNLIICLKDHPDSLYDAWHQLFWVNPRKLQEVISDHLALFRYSLGPHVTPSSFLNFMIDPSQDFLHDYVLIGIILGFGSFNSLSYQRLEIIEKDLCSREMPPYQAKSERLNFPNRFQNVYLGFDKVTAEKAPLSFNYSTLAEEYELLFSRSFSSRKKSSEIPLFAIFHEDEETTNIVSSYEKDRLKIQNLLSQSDFLEQVLKVIFE</sequence>
<comment type="caution">
    <text evidence="1">The sequence shown here is derived from an EMBL/GenBank/DDBJ whole genome shotgun (WGS) entry which is preliminary data.</text>
</comment>
<gene>
    <name evidence="1" type="ORF">DB43_DY00030</name>
</gene>
<reference evidence="1 2" key="1">
    <citation type="journal article" date="2014" name="Mol. Biol. Evol.">
        <title>Massive expansion of Ubiquitination-related gene families within the Chlamydiae.</title>
        <authorList>
            <person name="Domman D."/>
            <person name="Collingro A."/>
            <person name="Lagkouvardos I."/>
            <person name="Gehre L."/>
            <person name="Weinmaier T."/>
            <person name="Rattei T."/>
            <person name="Subtil A."/>
            <person name="Horn M."/>
        </authorList>
    </citation>
    <scope>NUCLEOTIDE SEQUENCE [LARGE SCALE GENOMIC DNA]</scope>
    <source>
        <strain evidence="1 2">OEW1</strain>
    </source>
</reference>
<dbReference type="AlphaFoldDB" id="A0A0C1EBF7"/>